<proteinExistence type="predicted"/>
<keyword evidence="2" id="KW-1185">Reference proteome</keyword>
<sequence length="102" mass="11595">MEGNDIWGWAQDSREFGLVGQTDGTAFVEITKHESPDHGLQIFDLTKLLEVKKQWWKKFTPVVYDIYNDVTAHFDGFGASHNIVAYEEVDMIFAVGGREGEN</sequence>
<organism evidence="1 2">
    <name type="scientific">Lepraria finkii</name>
    <dbReference type="NCBI Taxonomy" id="1340010"/>
    <lineage>
        <taxon>Eukaryota</taxon>
        <taxon>Fungi</taxon>
        <taxon>Dikarya</taxon>
        <taxon>Ascomycota</taxon>
        <taxon>Pezizomycotina</taxon>
        <taxon>Lecanoromycetes</taxon>
        <taxon>OSLEUM clade</taxon>
        <taxon>Lecanoromycetidae</taxon>
        <taxon>Lecanorales</taxon>
        <taxon>Lecanorineae</taxon>
        <taxon>Stereocaulaceae</taxon>
        <taxon>Lepraria</taxon>
    </lineage>
</organism>
<dbReference type="PANTHER" id="PTHR38787:SF3">
    <property type="entry name" value="REGULATORY P DOMAIN-CONTAINING PROTEIN"/>
    <property type="match status" value="1"/>
</dbReference>
<comment type="caution">
    <text evidence="1">The sequence shown here is derived from an EMBL/GenBank/DDBJ whole genome shotgun (WGS) entry which is preliminary data.</text>
</comment>
<evidence type="ECO:0000313" key="1">
    <source>
        <dbReference type="EMBL" id="KAL2045884.1"/>
    </source>
</evidence>
<dbReference type="PANTHER" id="PTHR38787">
    <property type="entry name" value="REGULATORY P DOMAIN-CONTAINING PROTEIN"/>
    <property type="match status" value="1"/>
</dbReference>
<gene>
    <name evidence="1" type="ORF">ABVK25_011987</name>
</gene>
<name>A0ABR4AJD1_9LECA</name>
<protein>
    <submittedName>
        <fullName evidence="1">Uncharacterized protein</fullName>
    </submittedName>
</protein>
<dbReference type="Proteomes" id="UP001590951">
    <property type="component" value="Unassembled WGS sequence"/>
</dbReference>
<evidence type="ECO:0000313" key="2">
    <source>
        <dbReference type="Proteomes" id="UP001590951"/>
    </source>
</evidence>
<accession>A0ABR4AJD1</accession>
<dbReference type="EMBL" id="JBHFEH010000132">
    <property type="protein sequence ID" value="KAL2045884.1"/>
    <property type="molecule type" value="Genomic_DNA"/>
</dbReference>
<reference evidence="1 2" key="1">
    <citation type="submission" date="2024-09" db="EMBL/GenBank/DDBJ databases">
        <title>Rethinking Asexuality: The Enigmatic Case of Functional Sexual Genes in Lepraria (Stereocaulaceae).</title>
        <authorList>
            <person name="Doellman M."/>
            <person name="Sun Y."/>
            <person name="Barcenas-Pena A."/>
            <person name="Lumbsch H.T."/>
            <person name="Grewe F."/>
        </authorList>
    </citation>
    <scope>NUCLEOTIDE SEQUENCE [LARGE SCALE GENOMIC DNA]</scope>
    <source>
        <strain evidence="1 2">Grewe 0041</strain>
    </source>
</reference>